<dbReference type="InterPro" id="IPR003607">
    <property type="entry name" value="HD/PDEase_dom"/>
</dbReference>
<feature type="domain" description="HD-GYP" evidence="1">
    <location>
        <begin position="281"/>
        <end position="476"/>
    </location>
</feature>
<dbReference type="AlphaFoldDB" id="A0A5C5V099"/>
<evidence type="ECO:0000259" key="1">
    <source>
        <dbReference type="PROSITE" id="PS51832"/>
    </source>
</evidence>
<reference evidence="2 3" key="1">
    <citation type="submission" date="2019-02" db="EMBL/GenBank/DDBJ databases">
        <title>Deep-cultivation of Planctomycetes and their phenomic and genomic characterization uncovers novel biology.</title>
        <authorList>
            <person name="Wiegand S."/>
            <person name="Jogler M."/>
            <person name="Boedeker C."/>
            <person name="Pinto D."/>
            <person name="Vollmers J."/>
            <person name="Rivas-Marin E."/>
            <person name="Kohn T."/>
            <person name="Peeters S.H."/>
            <person name="Heuer A."/>
            <person name="Rast P."/>
            <person name="Oberbeckmann S."/>
            <person name="Bunk B."/>
            <person name="Jeske O."/>
            <person name="Meyerdierks A."/>
            <person name="Storesund J.E."/>
            <person name="Kallscheuer N."/>
            <person name="Luecker S."/>
            <person name="Lage O.M."/>
            <person name="Pohl T."/>
            <person name="Merkel B.J."/>
            <person name="Hornburger P."/>
            <person name="Mueller R.-W."/>
            <person name="Bruemmer F."/>
            <person name="Labrenz M."/>
            <person name="Spormann A.M."/>
            <person name="Op Den Camp H."/>
            <person name="Overmann J."/>
            <person name="Amann R."/>
            <person name="Jetten M.S.M."/>
            <person name="Mascher T."/>
            <person name="Medema M.H."/>
            <person name="Devos D.P."/>
            <person name="Kaster A.-K."/>
            <person name="Ovreas L."/>
            <person name="Rohde M."/>
            <person name="Galperin M.Y."/>
            <person name="Jogler C."/>
        </authorList>
    </citation>
    <scope>NUCLEOTIDE SEQUENCE [LARGE SCALE GENOMIC DNA]</scope>
    <source>
        <strain evidence="2 3">KOR34</strain>
    </source>
</reference>
<dbReference type="SMART" id="SM00471">
    <property type="entry name" value="HDc"/>
    <property type="match status" value="1"/>
</dbReference>
<dbReference type="CDD" id="cd00077">
    <property type="entry name" value="HDc"/>
    <property type="match status" value="1"/>
</dbReference>
<proteinExistence type="predicted"/>
<sequence>MSQQTTDLNTDFVSPIAVGFSPTAKRTVKMSGLVAALSYSLDITEGQPPGHAARTCLIGMRLAELIGLPEADRSDLFYALLLKDLGCSSNASKMCYLFGADDRTVKRDLKSVDWPKMSESFKFLTKQVAPGGSPVQRALKIAAVMLQGPKGAQQLVETRCERGADIARSMGFSEGVALAILHLDEHWDGQGHPQGRQGLEISPLARIAGLAQTYEVFLSQLGRDAADSMAVARRGGWFEPALVDALTGLAADDRLWIELASATPDEAVAVYEPADRVMMIDEAGIDRVAEGFARVVDAKSPWTFRHSDEVAKIAVGMGEQLGFTAVELRALRRMALLHDLGKLGVSNAVLDKPGKPTDDEFRQLQQHPRFTHDILARAGCFQDLAHVAAAHHEKLDGRGYHRGIPAGELPIGARMLCVADMYEAMTASRPYRDGMPQEKVLGILDAEAGTQVCADSVASLKSWLESNQLESRVEDQMQAIEQLMVELA</sequence>
<keyword evidence="3" id="KW-1185">Reference proteome</keyword>
<dbReference type="Pfam" id="PF13487">
    <property type="entry name" value="HD_5"/>
    <property type="match status" value="2"/>
</dbReference>
<dbReference type="EC" id="3.1.4.52" evidence="2"/>
<accession>A0A5C5V099</accession>
<name>A0A5C5V099_9BACT</name>
<keyword evidence="2" id="KW-0378">Hydrolase</keyword>
<dbReference type="EMBL" id="SIHJ01000004">
    <property type="protein sequence ID" value="TWT31197.1"/>
    <property type="molecule type" value="Genomic_DNA"/>
</dbReference>
<organism evidence="2 3">
    <name type="scientific">Posidoniimonas corsicana</name>
    <dbReference type="NCBI Taxonomy" id="1938618"/>
    <lineage>
        <taxon>Bacteria</taxon>
        <taxon>Pseudomonadati</taxon>
        <taxon>Planctomycetota</taxon>
        <taxon>Planctomycetia</taxon>
        <taxon>Pirellulales</taxon>
        <taxon>Lacipirellulaceae</taxon>
        <taxon>Posidoniimonas</taxon>
    </lineage>
</organism>
<protein>
    <submittedName>
        <fullName evidence="2">Cyclic di-GMP phosphodiesterase response regulator RpfG</fullName>
        <ecNumber evidence="2">3.1.4.52</ecNumber>
    </submittedName>
</protein>
<dbReference type="InterPro" id="IPR006675">
    <property type="entry name" value="HDIG_dom"/>
</dbReference>
<dbReference type="Proteomes" id="UP000316714">
    <property type="component" value="Unassembled WGS sequence"/>
</dbReference>
<dbReference type="NCBIfam" id="TIGR00277">
    <property type="entry name" value="HDIG"/>
    <property type="match status" value="1"/>
</dbReference>
<dbReference type="Gene3D" id="1.10.3210.10">
    <property type="entry name" value="Hypothetical protein af1432"/>
    <property type="match status" value="2"/>
</dbReference>
<comment type="caution">
    <text evidence="2">The sequence shown here is derived from an EMBL/GenBank/DDBJ whole genome shotgun (WGS) entry which is preliminary data.</text>
</comment>
<dbReference type="RefSeq" id="WP_197531673.1">
    <property type="nucleotide sequence ID" value="NZ_SIHJ01000004.1"/>
</dbReference>
<gene>
    <name evidence="2" type="primary">rpfG_7</name>
    <name evidence="2" type="ORF">KOR34_45730</name>
</gene>
<dbReference type="InterPro" id="IPR037522">
    <property type="entry name" value="HD_GYP_dom"/>
</dbReference>
<dbReference type="PANTHER" id="PTHR45228">
    <property type="entry name" value="CYCLIC DI-GMP PHOSPHODIESTERASE TM_0186-RELATED"/>
    <property type="match status" value="1"/>
</dbReference>
<dbReference type="InterPro" id="IPR052020">
    <property type="entry name" value="Cyclic_di-GMP/3'3'-cGAMP_PDE"/>
</dbReference>
<dbReference type="PANTHER" id="PTHR45228:SF5">
    <property type="entry name" value="CYCLIC DI-GMP PHOSPHODIESTERASE VC_1348-RELATED"/>
    <property type="match status" value="1"/>
</dbReference>
<dbReference type="SUPFAM" id="SSF109604">
    <property type="entry name" value="HD-domain/PDEase-like"/>
    <property type="match status" value="2"/>
</dbReference>
<dbReference type="GO" id="GO:0071111">
    <property type="term" value="F:cyclic-guanylate-specific phosphodiesterase activity"/>
    <property type="evidence" value="ECO:0007669"/>
    <property type="project" value="UniProtKB-EC"/>
</dbReference>
<evidence type="ECO:0000313" key="3">
    <source>
        <dbReference type="Proteomes" id="UP000316714"/>
    </source>
</evidence>
<evidence type="ECO:0000313" key="2">
    <source>
        <dbReference type="EMBL" id="TWT31197.1"/>
    </source>
</evidence>
<dbReference type="PROSITE" id="PS51832">
    <property type="entry name" value="HD_GYP"/>
    <property type="match status" value="1"/>
</dbReference>